<gene>
    <name evidence="1" type="ORF">UFOVP760_290</name>
</gene>
<protein>
    <submittedName>
        <fullName evidence="1">Uncharacterized protein</fullName>
    </submittedName>
</protein>
<organism evidence="1">
    <name type="scientific">uncultured Caudovirales phage</name>
    <dbReference type="NCBI Taxonomy" id="2100421"/>
    <lineage>
        <taxon>Viruses</taxon>
        <taxon>Duplodnaviria</taxon>
        <taxon>Heunggongvirae</taxon>
        <taxon>Uroviricota</taxon>
        <taxon>Caudoviricetes</taxon>
        <taxon>Peduoviridae</taxon>
        <taxon>Maltschvirus</taxon>
        <taxon>Maltschvirus maltsch</taxon>
    </lineage>
</organism>
<dbReference type="EMBL" id="LR798360">
    <property type="protein sequence ID" value="CAB5226516.1"/>
    <property type="molecule type" value="Genomic_DNA"/>
</dbReference>
<sequence length="78" mass="9296">MPTGTLTFSLPEEQSDFNLTSNASKWYLVAWDIDQFLRNKIKYPEDTKSDEYYETLQEVRDELFKIMSESGLNFDDNW</sequence>
<name>A0A6J7XA53_9CAUD</name>
<accession>A0A6J7XA53</accession>
<evidence type="ECO:0000313" key="1">
    <source>
        <dbReference type="EMBL" id="CAB5226516.1"/>
    </source>
</evidence>
<proteinExistence type="predicted"/>
<reference evidence="1" key="1">
    <citation type="submission" date="2020-05" db="EMBL/GenBank/DDBJ databases">
        <authorList>
            <person name="Chiriac C."/>
            <person name="Salcher M."/>
            <person name="Ghai R."/>
            <person name="Kavagutti S V."/>
        </authorList>
    </citation>
    <scope>NUCLEOTIDE SEQUENCE</scope>
</reference>